<sequence length="239" mass="25908">MAQPPRGAWAGSGGRNHLAHSTGGSNNSTYSSYFENIMNRAQACLTRTQHGAVVPANINVDASNVNLNDYQVWYILDLEVANELRRLLATHSPEVRRVAEFFLRPAGDSPYDARWGPGIDEWSPVVARTTIQARQLLTGRASYVKAYVIHSRGALNATPCGNNCAAAVRGSKGFTAFAGCVSIADEWNGACSNCVWQEHGAQCSHRHTGRAPRPIANPRARRGRAIQGPDQDAEQLVDA</sequence>
<dbReference type="AlphaFoldDB" id="A0A364MSD8"/>
<keyword evidence="3" id="KW-1185">Reference proteome</keyword>
<comment type="caution">
    <text evidence="2">The sequence shown here is derived from an EMBL/GenBank/DDBJ whole genome shotgun (WGS) entry which is preliminary data.</text>
</comment>
<feature type="region of interest" description="Disordered" evidence="1">
    <location>
        <begin position="1"/>
        <end position="25"/>
    </location>
</feature>
<evidence type="ECO:0000313" key="3">
    <source>
        <dbReference type="Proteomes" id="UP000249619"/>
    </source>
</evidence>
<dbReference type="InterPro" id="IPR022190">
    <property type="entry name" value="DUF3716"/>
</dbReference>
<proteinExistence type="predicted"/>
<accession>A0A364MSD8</accession>
<reference evidence="3" key="1">
    <citation type="submission" date="2018-05" db="EMBL/GenBank/DDBJ databases">
        <title>Draft genome sequence of Stemphylium lycopersici strain CIDEFI 213.</title>
        <authorList>
            <person name="Medina R."/>
            <person name="Franco M.E.E."/>
            <person name="Lucentini C.G."/>
            <person name="Saparrat M.C.N."/>
            <person name="Balatti P.A."/>
        </authorList>
    </citation>
    <scope>NUCLEOTIDE SEQUENCE [LARGE SCALE GENOMIC DNA]</scope>
    <source>
        <strain evidence="3">CIDEFI 213</strain>
    </source>
</reference>
<dbReference type="STRING" id="183478.A0A364MSD8"/>
<dbReference type="Proteomes" id="UP000249619">
    <property type="component" value="Unassembled WGS sequence"/>
</dbReference>
<protein>
    <submittedName>
        <fullName evidence="2">Uncharacterized protein</fullName>
    </submittedName>
</protein>
<dbReference type="EMBL" id="QGDH01000236">
    <property type="protein sequence ID" value="RAR01996.1"/>
    <property type="molecule type" value="Genomic_DNA"/>
</dbReference>
<evidence type="ECO:0000256" key="1">
    <source>
        <dbReference type="SAM" id="MobiDB-lite"/>
    </source>
</evidence>
<feature type="region of interest" description="Disordered" evidence="1">
    <location>
        <begin position="203"/>
        <end position="239"/>
    </location>
</feature>
<gene>
    <name evidence="2" type="ORF">DDE83_008720</name>
</gene>
<name>A0A364MSD8_STELY</name>
<evidence type="ECO:0000313" key="2">
    <source>
        <dbReference type="EMBL" id="RAR01996.1"/>
    </source>
</evidence>
<dbReference type="Pfam" id="PF12511">
    <property type="entry name" value="DUF3716"/>
    <property type="match status" value="1"/>
</dbReference>
<organism evidence="2 3">
    <name type="scientific">Stemphylium lycopersici</name>
    <name type="common">Tomato gray leaf spot disease fungus</name>
    <name type="synonym">Thyrospora lycopersici</name>
    <dbReference type="NCBI Taxonomy" id="183478"/>
    <lineage>
        <taxon>Eukaryota</taxon>
        <taxon>Fungi</taxon>
        <taxon>Dikarya</taxon>
        <taxon>Ascomycota</taxon>
        <taxon>Pezizomycotina</taxon>
        <taxon>Dothideomycetes</taxon>
        <taxon>Pleosporomycetidae</taxon>
        <taxon>Pleosporales</taxon>
        <taxon>Pleosporineae</taxon>
        <taxon>Pleosporaceae</taxon>
        <taxon>Stemphylium</taxon>
    </lineage>
</organism>
<dbReference type="OrthoDB" id="3692536at2759"/>